<reference evidence="5 6" key="1">
    <citation type="journal article" date="2014" name="Genome Announc.">
        <title>Draft Genome Sequence of the Agar-Degrading Bacterium Catenovulum sp. Strain DS-2, Isolated from Intestines of Haliotis diversicolor.</title>
        <authorList>
            <person name="Shan D."/>
            <person name="Li X."/>
            <person name="Gu Z."/>
            <person name="Wei G."/>
            <person name="Gao Z."/>
            <person name="Shao Z."/>
        </authorList>
    </citation>
    <scope>NUCLEOTIDE SEQUENCE [LARGE SCALE GENOMIC DNA]</scope>
    <source>
        <strain evidence="5 6">DS-2</strain>
    </source>
</reference>
<sequence>MLRKVCLVVLLLFCTQARSETIQLWRTLSDDDEMRTFAQQVKRYNRVHPEAKVSIEAIPHGTYADSVIGGALARDLPCILAVDQPNVANYAWAGLIQPLYVDEEYSHNLLSQDDFEHVNSNGIGIYQNKVYSLGPFDIALALFTRRSLLQELNVRIPTLEHPWSVEEFNVLLDQIQQQGLYKYIFDLNLLGVGEWPAYGFLPMLYSAGGDFVDRVEYQIAEGYLNSEGAVTWGLWLQKMLREGFIQYTSLEHGQFEKGLLAIHYTGSWMVDRYQKAIGDDLLILPPVDFGNGAYIGGGSWHYTITRNCTKPKQASKFIAYLMTNEEIAFFNRGSGFIPTSAEAANQLELYRESGALRKLYLTSERNVVLRPATPAYPAISAIFSQAVRRIAQGASVTESLDRAVDEIELNILDNRGYQ</sequence>
<evidence type="ECO:0000256" key="1">
    <source>
        <dbReference type="ARBA" id="ARBA00008520"/>
    </source>
</evidence>
<keyword evidence="2" id="KW-0813">Transport</keyword>
<dbReference type="GO" id="GO:0055052">
    <property type="term" value="C:ATP-binding cassette (ABC) transporter complex, substrate-binding subunit-containing"/>
    <property type="evidence" value="ECO:0007669"/>
    <property type="project" value="TreeGrafter"/>
</dbReference>
<evidence type="ECO:0000313" key="6">
    <source>
        <dbReference type="Proteomes" id="UP000019276"/>
    </source>
</evidence>
<proteinExistence type="inferred from homology"/>
<dbReference type="PANTHER" id="PTHR30061:SF50">
    <property type="entry name" value="MALTOSE_MALTODEXTRIN-BINDING PERIPLASMIC PROTEIN"/>
    <property type="match status" value="1"/>
</dbReference>
<dbReference type="AlphaFoldDB" id="W7QJ31"/>
<keyword evidence="6" id="KW-1185">Reference proteome</keyword>
<name>W7QJ31_9ALTE</name>
<evidence type="ECO:0000256" key="2">
    <source>
        <dbReference type="ARBA" id="ARBA00022448"/>
    </source>
</evidence>
<keyword evidence="3 4" id="KW-0732">Signal</keyword>
<dbReference type="GO" id="GO:1901982">
    <property type="term" value="F:maltose binding"/>
    <property type="evidence" value="ECO:0007669"/>
    <property type="project" value="TreeGrafter"/>
</dbReference>
<gene>
    <name evidence="5" type="ORF">DS2_01833</name>
</gene>
<comment type="caution">
    <text evidence="5">The sequence shown here is derived from an EMBL/GenBank/DDBJ whole genome shotgun (WGS) entry which is preliminary data.</text>
</comment>
<comment type="similarity">
    <text evidence="1">Belongs to the bacterial solute-binding protein 1 family.</text>
</comment>
<feature type="signal peptide" evidence="4">
    <location>
        <begin position="1"/>
        <end position="19"/>
    </location>
</feature>
<dbReference type="Pfam" id="PF13416">
    <property type="entry name" value="SBP_bac_8"/>
    <property type="match status" value="1"/>
</dbReference>
<dbReference type="InterPro" id="IPR006059">
    <property type="entry name" value="SBP"/>
</dbReference>
<evidence type="ECO:0000256" key="3">
    <source>
        <dbReference type="ARBA" id="ARBA00022729"/>
    </source>
</evidence>
<dbReference type="EMBL" id="ARZY01000002">
    <property type="protein sequence ID" value="EWH11886.1"/>
    <property type="molecule type" value="Genomic_DNA"/>
</dbReference>
<dbReference type="GO" id="GO:0042956">
    <property type="term" value="P:maltodextrin transmembrane transport"/>
    <property type="evidence" value="ECO:0007669"/>
    <property type="project" value="TreeGrafter"/>
</dbReference>
<accession>W7QJ31</accession>
<dbReference type="Gene3D" id="3.40.190.10">
    <property type="entry name" value="Periplasmic binding protein-like II"/>
    <property type="match status" value="1"/>
</dbReference>
<dbReference type="OrthoDB" id="9762335at2"/>
<dbReference type="GO" id="GO:0015768">
    <property type="term" value="P:maltose transport"/>
    <property type="evidence" value="ECO:0007669"/>
    <property type="project" value="TreeGrafter"/>
</dbReference>
<dbReference type="eggNOG" id="COG1653">
    <property type="taxonomic scope" value="Bacteria"/>
</dbReference>
<dbReference type="Proteomes" id="UP000019276">
    <property type="component" value="Unassembled WGS sequence"/>
</dbReference>
<organism evidence="5 6">
    <name type="scientific">Catenovulum agarivorans DS-2</name>
    <dbReference type="NCBI Taxonomy" id="1328313"/>
    <lineage>
        <taxon>Bacteria</taxon>
        <taxon>Pseudomonadati</taxon>
        <taxon>Pseudomonadota</taxon>
        <taxon>Gammaproteobacteria</taxon>
        <taxon>Alteromonadales</taxon>
        <taxon>Alteromonadaceae</taxon>
        <taxon>Catenovulum</taxon>
    </lineage>
</organism>
<protein>
    <submittedName>
        <fullName evidence="5">Extracellular solute-binding protein</fullName>
    </submittedName>
</protein>
<feature type="chain" id="PRO_5004898045" evidence="4">
    <location>
        <begin position="20"/>
        <end position="418"/>
    </location>
</feature>
<dbReference type="STRING" id="1328313.DS2_01833"/>
<dbReference type="PANTHER" id="PTHR30061">
    <property type="entry name" value="MALTOSE-BINDING PERIPLASMIC PROTEIN"/>
    <property type="match status" value="1"/>
</dbReference>
<evidence type="ECO:0000256" key="4">
    <source>
        <dbReference type="SAM" id="SignalP"/>
    </source>
</evidence>
<dbReference type="RefSeq" id="WP_152537522.1">
    <property type="nucleotide sequence ID" value="NZ_ARZY01000002.1"/>
</dbReference>
<evidence type="ECO:0000313" key="5">
    <source>
        <dbReference type="EMBL" id="EWH11886.1"/>
    </source>
</evidence>
<dbReference type="SUPFAM" id="SSF53850">
    <property type="entry name" value="Periplasmic binding protein-like II"/>
    <property type="match status" value="1"/>
</dbReference>